<protein>
    <submittedName>
        <fullName evidence="4">Site-specific tyrosine recombinase XerD</fullName>
    </submittedName>
</protein>
<keyword evidence="2" id="KW-0238">DNA-binding</keyword>
<keyword evidence="5" id="KW-1185">Reference proteome</keyword>
<organism evidence="4 5">
    <name type="scientific">Candidatus Nitrosocosmicus oleophilus</name>
    <dbReference type="NCBI Taxonomy" id="1353260"/>
    <lineage>
        <taxon>Archaea</taxon>
        <taxon>Nitrososphaerota</taxon>
        <taxon>Nitrososphaeria</taxon>
        <taxon>Nitrososphaerales</taxon>
        <taxon>Nitrososphaeraceae</taxon>
        <taxon>Candidatus Nitrosocosmicus</taxon>
    </lineage>
</organism>
<proteinExistence type="predicted"/>
<dbReference type="SUPFAM" id="SSF56349">
    <property type="entry name" value="DNA breaking-rejoining enzymes"/>
    <property type="match status" value="1"/>
</dbReference>
<dbReference type="GO" id="GO:0015074">
    <property type="term" value="P:DNA integration"/>
    <property type="evidence" value="ECO:0007669"/>
    <property type="project" value="InterPro"/>
</dbReference>
<feature type="domain" description="Core-binding (CB)" evidence="3">
    <location>
        <begin position="39"/>
        <end position="126"/>
    </location>
</feature>
<reference evidence="5" key="1">
    <citation type="submission" date="2015-10" db="EMBL/GenBank/DDBJ databases">
        <title>Niche specialization of a soil ammonia-oxidizing archaeon, Candidatus Nitrosocosmicus oleophilus.</title>
        <authorList>
            <person name="Jung M.-Y."/>
            <person name="Rhee S.-K."/>
        </authorList>
    </citation>
    <scope>NUCLEOTIDE SEQUENCE [LARGE SCALE GENOMIC DNA]</scope>
    <source>
        <strain evidence="5">MY3</strain>
    </source>
</reference>
<dbReference type="GO" id="GO:0003677">
    <property type="term" value="F:DNA binding"/>
    <property type="evidence" value="ECO:0007669"/>
    <property type="project" value="UniProtKB-UniRule"/>
</dbReference>
<sequence length="450" mass="53411">MAVYCIIFNYTVHSNRIEDNPMGITLKKVVENVNTLSNKQNSEIIINYHHYLIEKGNSINSQIAYLKALYYYAKHLENTNIMDVKQTQEIINYLNTKIKNYDLEKKYLTTWNDYLLKLRTFYRWFYNCEKEGKGQEYWITPDFIKIKKKQSKRTSPYTGNDIWERDELQAVIKYEISRRNKAIIALLWDLDARPHEITLLKIKHVRLKEKYGEGEIPFTAKTGSGPILLTFSLPYLRDWLNEHPDRNNSDARLVCNLRDGSPILTGYIYDIMIHLRDRIKRLVESGSITDEREKERLEYFLNTKKWNPYCIRHSAITADSDYLPEYALKKKVRWSMNSQQGRRYIKNRMGDELRNKILEQNGIIIGNELKPKPTIMVCPRCEIVNQIENKYCSKCSYPLNPSAYDEIKQHEESKISELEKKYAEKISTLTSEMEYKFQQLLDKIELQKLS</sequence>
<dbReference type="Gene3D" id="1.10.443.10">
    <property type="entry name" value="Intergrase catalytic core"/>
    <property type="match status" value="1"/>
</dbReference>
<evidence type="ECO:0000259" key="3">
    <source>
        <dbReference type="PROSITE" id="PS51900"/>
    </source>
</evidence>
<dbReference type="KEGG" id="taa:NMY3_01361"/>
<evidence type="ECO:0000256" key="1">
    <source>
        <dbReference type="ARBA" id="ARBA00023172"/>
    </source>
</evidence>
<dbReference type="AlphaFoldDB" id="A0A654LWI0"/>
<evidence type="ECO:0000256" key="2">
    <source>
        <dbReference type="PROSITE-ProRule" id="PRU01248"/>
    </source>
</evidence>
<dbReference type="InterPro" id="IPR013762">
    <property type="entry name" value="Integrase-like_cat_sf"/>
</dbReference>
<keyword evidence="1" id="KW-0233">DNA recombination</keyword>
<dbReference type="EMBL" id="CP012850">
    <property type="protein sequence ID" value="ALI35565.1"/>
    <property type="molecule type" value="Genomic_DNA"/>
</dbReference>
<dbReference type="InterPro" id="IPR044068">
    <property type="entry name" value="CB"/>
</dbReference>
<dbReference type="InterPro" id="IPR011010">
    <property type="entry name" value="DNA_brk_join_enz"/>
</dbReference>
<evidence type="ECO:0000313" key="5">
    <source>
        <dbReference type="Proteomes" id="UP000058925"/>
    </source>
</evidence>
<gene>
    <name evidence="4" type="ORF">NMY3_01361</name>
</gene>
<dbReference type="GO" id="GO:0006310">
    <property type="term" value="P:DNA recombination"/>
    <property type="evidence" value="ECO:0007669"/>
    <property type="project" value="UniProtKB-KW"/>
</dbReference>
<dbReference type="PROSITE" id="PS51900">
    <property type="entry name" value="CB"/>
    <property type="match status" value="1"/>
</dbReference>
<dbReference type="Proteomes" id="UP000058925">
    <property type="component" value="Chromosome"/>
</dbReference>
<name>A0A654LWI0_9ARCH</name>
<accession>A0A654LWI0</accession>
<evidence type="ECO:0000313" key="4">
    <source>
        <dbReference type="EMBL" id="ALI35565.1"/>
    </source>
</evidence>